<dbReference type="OrthoDB" id="10017054at2759"/>
<evidence type="ECO:0000313" key="3">
    <source>
        <dbReference type="Proteomes" id="UP000268093"/>
    </source>
</evidence>
<feature type="region of interest" description="Disordered" evidence="1">
    <location>
        <begin position="240"/>
        <end position="267"/>
    </location>
</feature>
<comment type="caution">
    <text evidence="2">The sequence shown here is derived from an EMBL/GenBank/DDBJ whole genome shotgun (WGS) entry which is preliminary data.</text>
</comment>
<reference evidence="2 3" key="1">
    <citation type="journal article" date="2018" name="New Phytol.">
        <title>Phylogenomics of Endogonaceae and evolution of mycorrhizas within Mucoromycota.</title>
        <authorList>
            <person name="Chang Y."/>
            <person name="Desiro A."/>
            <person name="Na H."/>
            <person name="Sandor L."/>
            <person name="Lipzen A."/>
            <person name="Clum A."/>
            <person name="Barry K."/>
            <person name="Grigoriev I.V."/>
            <person name="Martin F.M."/>
            <person name="Stajich J.E."/>
            <person name="Smith M.E."/>
            <person name="Bonito G."/>
            <person name="Spatafora J.W."/>
        </authorList>
    </citation>
    <scope>NUCLEOTIDE SEQUENCE [LARGE SCALE GENOMIC DNA]</scope>
    <source>
        <strain evidence="2 3">GMNB39</strain>
    </source>
</reference>
<organism evidence="2 3">
    <name type="scientific">Jimgerdemannia flammicorona</name>
    <dbReference type="NCBI Taxonomy" id="994334"/>
    <lineage>
        <taxon>Eukaryota</taxon>
        <taxon>Fungi</taxon>
        <taxon>Fungi incertae sedis</taxon>
        <taxon>Mucoromycota</taxon>
        <taxon>Mucoromycotina</taxon>
        <taxon>Endogonomycetes</taxon>
        <taxon>Endogonales</taxon>
        <taxon>Endogonaceae</taxon>
        <taxon>Jimgerdemannia</taxon>
    </lineage>
</organism>
<dbReference type="AlphaFoldDB" id="A0A433BAQ0"/>
<keyword evidence="3" id="KW-1185">Reference proteome</keyword>
<sequence>MQRSRPDCAAKRNMPSYRDPQMPFGNLECQCGVAVTVRLLTIREGSVEVNRSLTDPGGDGGSARSYVKKGYYLQCQPIRPTVGEVTHVNLRVGSGLALAPQQETLLGSQTLLADVWREDYALPDVSDSETQNDSPYHSENELEVIVNDVCNDGLTLGANVRQWDAAMLDEIEGLAHILEFLDAHLRVLGVFAEGSVADDFLKLDEANTIRNVCLEVLDRLDVVRIKFRVKPIGGDVGSGFSGAQEESKADPRKSSSNNRKLLPSKRVVVEAPTYSSVEQTPMSYPS</sequence>
<gene>
    <name evidence="2" type="ORF">BC936DRAFT_139079</name>
</gene>
<accession>A0A433BAQ0</accession>
<evidence type="ECO:0000313" key="2">
    <source>
        <dbReference type="EMBL" id="RUP22569.1"/>
    </source>
</evidence>
<dbReference type="Proteomes" id="UP000268093">
    <property type="component" value="Unassembled WGS sequence"/>
</dbReference>
<name>A0A433BAQ0_9FUNG</name>
<protein>
    <submittedName>
        <fullName evidence="2">Uncharacterized protein</fullName>
    </submittedName>
</protein>
<evidence type="ECO:0000256" key="1">
    <source>
        <dbReference type="SAM" id="MobiDB-lite"/>
    </source>
</evidence>
<dbReference type="EMBL" id="RBNI01014252">
    <property type="protein sequence ID" value="RUP22569.1"/>
    <property type="molecule type" value="Genomic_DNA"/>
</dbReference>
<proteinExistence type="predicted"/>